<protein>
    <recommendedName>
        <fullName evidence="3">SMP-30/Gluconolactonase/LRE-like region domain-containing protein</fullName>
    </recommendedName>
</protein>
<evidence type="ECO:0000256" key="2">
    <source>
        <dbReference type="ARBA" id="ARBA00022801"/>
    </source>
</evidence>
<dbReference type="AlphaFoldDB" id="A0A176QGC0"/>
<dbReference type="Pfam" id="PF08450">
    <property type="entry name" value="SGL"/>
    <property type="match status" value="1"/>
</dbReference>
<comment type="caution">
    <text evidence="4">The sequence shown here is derived from an EMBL/GenBank/DDBJ whole genome shotgun (WGS) entry which is preliminary data.</text>
</comment>
<feature type="domain" description="SMP-30/Gluconolactonase/LRE-like region" evidence="3">
    <location>
        <begin position="14"/>
        <end position="268"/>
    </location>
</feature>
<sequence length="289" mass="30725">MTTTSLVVRDGLDFGEGPRWRGGLLWFSDFYRHAVYTFDPETGDETKVVDVPGQPSGLGWLPDGRMLVVSMTDHRVLRLEPDGSLVEHADISEHCGFHANDMVVDDQGRAYVGNFGYDLHADMDERDVETILADEQAGLTNLVRVDPDGTVSVAAPDVRFPNGMVLLDGGRTLVLAETLRLQLTAFTVQPDGSLTNRRVWASTAPQMVAPDGIAADPDGGIWVAAALGAAVVRYAEGGEVTGTVQTTQNAFACAVGGPDGRTLYAMTAPGSEPVHVDGRSAGTIEAATL</sequence>
<dbReference type="Gene3D" id="2.120.10.30">
    <property type="entry name" value="TolB, C-terminal domain"/>
    <property type="match status" value="1"/>
</dbReference>
<proteinExistence type="inferred from homology"/>
<dbReference type="GO" id="GO:0016787">
    <property type="term" value="F:hydrolase activity"/>
    <property type="evidence" value="ECO:0007669"/>
    <property type="project" value="UniProtKB-KW"/>
</dbReference>
<evidence type="ECO:0000256" key="1">
    <source>
        <dbReference type="ARBA" id="ARBA00008853"/>
    </source>
</evidence>
<evidence type="ECO:0000313" key="5">
    <source>
        <dbReference type="Proteomes" id="UP000076976"/>
    </source>
</evidence>
<dbReference type="PANTHER" id="PTHR47572">
    <property type="entry name" value="LIPOPROTEIN-RELATED"/>
    <property type="match status" value="1"/>
</dbReference>
<name>A0A176QGC0_9MICO</name>
<gene>
    <name evidence="4" type="ORF">AWH69_03015</name>
</gene>
<keyword evidence="2" id="KW-0378">Hydrolase</keyword>
<evidence type="ECO:0000259" key="3">
    <source>
        <dbReference type="Pfam" id="PF08450"/>
    </source>
</evidence>
<reference evidence="4 5" key="1">
    <citation type="submission" date="2016-01" db="EMBL/GenBank/DDBJ databases">
        <title>Janibacter melonis strain CD11_4 genome sequencing and assembly.</title>
        <authorList>
            <person name="Nair G.R."/>
            <person name="Kaur G."/>
            <person name="Chander A.M."/>
            <person name="Mayilraj S."/>
        </authorList>
    </citation>
    <scope>NUCLEOTIDE SEQUENCE [LARGE SCALE GENOMIC DNA]</scope>
    <source>
        <strain evidence="4 5">CD11-4</strain>
    </source>
</reference>
<accession>A0A176QGC0</accession>
<dbReference type="InterPro" id="IPR011042">
    <property type="entry name" value="6-blade_b-propeller_TolB-like"/>
</dbReference>
<dbReference type="Proteomes" id="UP000076976">
    <property type="component" value="Unassembled WGS sequence"/>
</dbReference>
<evidence type="ECO:0000313" key="4">
    <source>
        <dbReference type="EMBL" id="OAB88769.1"/>
    </source>
</evidence>
<comment type="similarity">
    <text evidence="1">Belongs to the SMP-30/CGR1 family.</text>
</comment>
<organism evidence="4 5">
    <name type="scientific">Janibacter melonis</name>
    <dbReference type="NCBI Taxonomy" id="262209"/>
    <lineage>
        <taxon>Bacteria</taxon>
        <taxon>Bacillati</taxon>
        <taxon>Actinomycetota</taxon>
        <taxon>Actinomycetes</taxon>
        <taxon>Micrococcales</taxon>
        <taxon>Intrasporangiaceae</taxon>
        <taxon>Janibacter</taxon>
    </lineage>
</organism>
<dbReference type="InterPro" id="IPR013658">
    <property type="entry name" value="SGL"/>
</dbReference>
<dbReference type="PANTHER" id="PTHR47572:SF4">
    <property type="entry name" value="LACTONASE DRP35"/>
    <property type="match status" value="1"/>
</dbReference>
<dbReference type="SUPFAM" id="SSF63829">
    <property type="entry name" value="Calcium-dependent phosphotriesterase"/>
    <property type="match status" value="1"/>
</dbReference>
<dbReference type="STRING" id="262209.AWH69_03015"/>
<dbReference type="RefSeq" id="WP_068271237.1">
    <property type="nucleotide sequence ID" value="NZ_LQZG01000001.1"/>
</dbReference>
<dbReference type="EMBL" id="LQZG01000001">
    <property type="protein sequence ID" value="OAB88769.1"/>
    <property type="molecule type" value="Genomic_DNA"/>
</dbReference>
<dbReference type="InterPro" id="IPR051262">
    <property type="entry name" value="SMP-30/CGR1_Lactonase"/>
</dbReference>
<keyword evidence="5" id="KW-1185">Reference proteome</keyword>